<dbReference type="PANTHER" id="PTHR45870:SF2">
    <property type="entry name" value="TUBULIN MONOGLYCYLASE TTLL3"/>
    <property type="match status" value="1"/>
</dbReference>
<dbReference type="GO" id="GO:0005524">
    <property type="term" value="F:ATP binding"/>
    <property type="evidence" value="ECO:0007669"/>
    <property type="project" value="UniProtKB-KW"/>
</dbReference>
<sequence length="401" mass="44900">ENMWTNAEFIEKHLRPNNSVDRWDKYIYPAMKNAIICSMLVAQDTIDPRKNSFELYGADFMLGEDLKPWLIEINCSPTMARSTEVTAEMCDGVLEDTCKVMIDRRYNRTADTGRFELIHRGTPVPVPIYVGIDLRVEGKICRTGRPAFNPPVTTTTTTQNNNNTNNNYKSNSNNNNNNTTKVPASAPPQSNGSSPESTTSAENHSTPPSQTNNNHLSENQLLSAKSFHNLASLRLRREMSQPALSRVELTCSTDSSSEKNGTNDSLSLHSRPNVNYRLSQQPDIRQKQYKLNPARLSIEYLPVRQISRSRVYDNPPSPKGVRFPTQLPFNRQYQRAWVTYKTPQLSVSQNTKLLKPRKTTIIPSHLPNISNLSIPATIAAISAMNENHGHSSTSSSALAVA</sequence>
<proteinExistence type="predicted"/>
<evidence type="ECO:0000256" key="3">
    <source>
        <dbReference type="ARBA" id="ARBA00022598"/>
    </source>
</evidence>
<feature type="region of interest" description="Disordered" evidence="6">
    <location>
        <begin position="241"/>
        <end position="270"/>
    </location>
</feature>
<evidence type="ECO:0000256" key="5">
    <source>
        <dbReference type="ARBA" id="ARBA00022840"/>
    </source>
</evidence>
<feature type="compositionally biased region" description="Low complexity" evidence="6">
    <location>
        <begin position="153"/>
        <end position="180"/>
    </location>
</feature>
<dbReference type="PANTHER" id="PTHR45870">
    <property type="entry name" value="TUBULIN MONOGLYCYLASE TTLL3"/>
    <property type="match status" value="1"/>
</dbReference>
<keyword evidence="4" id="KW-0547">Nucleotide-binding</keyword>
<comment type="caution">
    <text evidence="7">The sequence shown here is derived from an EMBL/GenBank/DDBJ whole genome shotgun (WGS) entry which is preliminary data.</text>
</comment>
<feature type="compositionally biased region" description="Polar residues" evidence="6">
    <location>
        <begin position="250"/>
        <end position="270"/>
    </location>
</feature>
<dbReference type="Proteomes" id="UP000663844">
    <property type="component" value="Unassembled WGS sequence"/>
</dbReference>
<keyword evidence="5" id="KW-0067">ATP-binding</keyword>
<dbReference type="GO" id="GO:0005930">
    <property type="term" value="C:axoneme"/>
    <property type="evidence" value="ECO:0007669"/>
    <property type="project" value="TreeGrafter"/>
</dbReference>
<dbReference type="GO" id="GO:0070736">
    <property type="term" value="F:protein-glycine ligase activity, initiating"/>
    <property type="evidence" value="ECO:0007669"/>
    <property type="project" value="TreeGrafter"/>
</dbReference>
<comment type="subcellular location">
    <subcellularLocation>
        <location evidence="1">Cytoplasm</location>
    </subcellularLocation>
</comment>
<organism evidence="7 8">
    <name type="scientific">Adineta steineri</name>
    <dbReference type="NCBI Taxonomy" id="433720"/>
    <lineage>
        <taxon>Eukaryota</taxon>
        <taxon>Metazoa</taxon>
        <taxon>Spiralia</taxon>
        <taxon>Gnathifera</taxon>
        <taxon>Rotifera</taxon>
        <taxon>Eurotatoria</taxon>
        <taxon>Bdelloidea</taxon>
        <taxon>Adinetida</taxon>
        <taxon>Adinetidae</taxon>
        <taxon>Adineta</taxon>
    </lineage>
</organism>
<evidence type="ECO:0008006" key="9">
    <source>
        <dbReference type="Google" id="ProtNLM"/>
    </source>
</evidence>
<feature type="compositionally biased region" description="Polar residues" evidence="6">
    <location>
        <begin position="187"/>
        <end position="215"/>
    </location>
</feature>
<evidence type="ECO:0000256" key="6">
    <source>
        <dbReference type="SAM" id="MobiDB-lite"/>
    </source>
</evidence>
<protein>
    <recommendedName>
        <fullName evidence="9">Tubulin glycylase 3A</fullName>
    </recommendedName>
</protein>
<evidence type="ECO:0000313" key="8">
    <source>
        <dbReference type="Proteomes" id="UP000663844"/>
    </source>
</evidence>
<dbReference type="Gene3D" id="3.30.470.20">
    <property type="entry name" value="ATP-grasp fold, B domain"/>
    <property type="match status" value="1"/>
</dbReference>
<dbReference type="GO" id="GO:0060271">
    <property type="term" value="P:cilium assembly"/>
    <property type="evidence" value="ECO:0007669"/>
    <property type="project" value="TreeGrafter"/>
</dbReference>
<dbReference type="AlphaFoldDB" id="A0A818Q9N5"/>
<feature type="region of interest" description="Disordered" evidence="6">
    <location>
        <begin position="143"/>
        <end position="215"/>
    </location>
</feature>
<name>A0A818Q9N5_9BILA</name>
<gene>
    <name evidence="7" type="ORF">OXD698_LOCUS8274</name>
</gene>
<dbReference type="SUPFAM" id="SSF56059">
    <property type="entry name" value="Glutathione synthetase ATP-binding domain-like"/>
    <property type="match status" value="1"/>
</dbReference>
<evidence type="ECO:0000256" key="2">
    <source>
        <dbReference type="ARBA" id="ARBA00022490"/>
    </source>
</evidence>
<dbReference type="GO" id="GO:0003341">
    <property type="term" value="P:cilium movement"/>
    <property type="evidence" value="ECO:0007669"/>
    <property type="project" value="TreeGrafter"/>
</dbReference>
<dbReference type="InterPro" id="IPR004344">
    <property type="entry name" value="TTL/TTLL_fam"/>
</dbReference>
<dbReference type="Pfam" id="PF03133">
    <property type="entry name" value="TTL"/>
    <property type="match status" value="1"/>
</dbReference>
<reference evidence="7" key="1">
    <citation type="submission" date="2021-02" db="EMBL/GenBank/DDBJ databases">
        <authorList>
            <person name="Nowell W R."/>
        </authorList>
    </citation>
    <scope>NUCLEOTIDE SEQUENCE</scope>
</reference>
<dbReference type="PROSITE" id="PS51221">
    <property type="entry name" value="TTL"/>
    <property type="match status" value="1"/>
</dbReference>
<dbReference type="GO" id="GO:0015630">
    <property type="term" value="C:microtubule cytoskeleton"/>
    <property type="evidence" value="ECO:0007669"/>
    <property type="project" value="TreeGrafter"/>
</dbReference>
<keyword evidence="3" id="KW-0436">Ligase</keyword>
<dbReference type="InterPro" id="IPR051437">
    <property type="entry name" value="TTLL_monoglycylase"/>
</dbReference>
<dbReference type="EMBL" id="CAJOAZ010000396">
    <property type="protein sequence ID" value="CAF3637361.1"/>
    <property type="molecule type" value="Genomic_DNA"/>
</dbReference>
<accession>A0A818Q9N5</accession>
<keyword evidence="2" id="KW-0963">Cytoplasm</keyword>
<evidence type="ECO:0000256" key="1">
    <source>
        <dbReference type="ARBA" id="ARBA00004496"/>
    </source>
</evidence>
<evidence type="ECO:0000256" key="4">
    <source>
        <dbReference type="ARBA" id="ARBA00022741"/>
    </source>
</evidence>
<evidence type="ECO:0000313" key="7">
    <source>
        <dbReference type="EMBL" id="CAF3637361.1"/>
    </source>
</evidence>
<feature type="non-terminal residue" evidence="7">
    <location>
        <position position="1"/>
    </location>
</feature>